<keyword evidence="2" id="KW-1185">Reference proteome</keyword>
<evidence type="ECO:0000313" key="2">
    <source>
        <dbReference type="Proteomes" id="UP001057452"/>
    </source>
</evidence>
<reference evidence="1" key="1">
    <citation type="submission" date="2022-05" db="EMBL/GenBank/DDBJ databases">
        <title>Chromosome-level genome of Chaenocephalus aceratus.</title>
        <authorList>
            <person name="Park H."/>
        </authorList>
    </citation>
    <scope>NUCLEOTIDE SEQUENCE</scope>
    <source>
        <strain evidence="1">KU_202001</strain>
    </source>
</reference>
<dbReference type="EMBL" id="CM043798">
    <property type="protein sequence ID" value="KAI4814477.1"/>
    <property type="molecule type" value="Genomic_DNA"/>
</dbReference>
<protein>
    <submittedName>
        <fullName evidence="1">Uncharacterized protein</fullName>
    </submittedName>
</protein>
<sequence length="75" mass="8433">MWREDSLEFSMSDLSQEHLTSTEEIIDGGEEEEEEEEEQFACPRGNAGAAERASSLDHLCSQQSPGLRGQRKPLH</sequence>
<evidence type="ECO:0000313" key="1">
    <source>
        <dbReference type="EMBL" id="KAI4814477.1"/>
    </source>
</evidence>
<proteinExistence type="predicted"/>
<organism evidence="1 2">
    <name type="scientific">Chaenocephalus aceratus</name>
    <name type="common">Blackfin icefish</name>
    <name type="synonym">Chaenichthys aceratus</name>
    <dbReference type="NCBI Taxonomy" id="36190"/>
    <lineage>
        <taxon>Eukaryota</taxon>
        <taxon>Metazoa</taxon>
        <taxon>Chordata</taxon>
        <taxon>Craniata</taxon>
        <taxon>Vertebrata</taxon>
        <taxon>Euteleostomi</taxon>
        <taxon>Actinopterygii</taxon>
        <taxon>Neopterygii</taxon>
        <taxon>Teleostei</taxon>
        <taxon>Neoteleostei</taxon>
        <taxon>Acanthomorphata</taxon>
        <taxon>Eupercaria</taxon>
        <taxon>Perciformes</taxon>
        <taxon>Notothenioidei</taxon>
        <taxon>Channichthyidae</taxon>
        <taxon>Chaenocephalus</taxon>
    </lineage>
</organism>
<dbReference type="Proteomes" id="UP001057452">
    <property type="component" value="Chromosome 14"/>
</dbReference>
<gene>
    <name evidence="1" type="ORF">KUCAC02_003670</name>
</gene>
<name>A0ACB9WL74_CHAAC</name>
<accession>A0ACB9WL74</accession>
<comment type="caution">
    <text evidence="1">The sequence shown here is derived from an EMBL/GenBank/DDBJ whole genome shotgun (WGS) entry which is preliminary data.</text>
</comment>